<accession>A0A1F7WNQ3</accession>
<dbReference type="Proteomes" id="UP000177091">
    <property type="component" value="Unassembled WGS sequence"/>
</dbReference>
<dbReference type="EMBL" id="MGFK01000024">
    <property type="protein sequence ID" value="OGM04009.1"/>
    <property type="molecule type" value="Genomic_DNA"/>
</dbReference>
<organism evidence="1 2">
    <name type="scientific">Candidatus Woesebacteria bacterium GWA1_42_12</name>
    <dbReference type="NCBI Taxonomy" id="1802472"/>
    <lineage>
        <taxon>Bacteria</taxon>
        <taxon>Candidatus Woeseibacteriota</taxon>
    </lineage>
</organism>
<proteinExistence type="predicted"/>
<name>A0A1F7WNQ3_9BACT</name>
<sequence length="268" mass="31616">MGVEMDTPGRKLNSLIERLAQDCARGINYRTLKEQGRIDEANNWALAHNMLTEEQLITMENRAALIRENLRSQDGRPLVNFERQRAHKPFREAKGRRSTRNPYLTGQMYLEQTYPDGYERVWGPRPKDEKQKIEVLDPERKINSMYYRKRMSKIHLEDISHVWSEFLKSVGYTQKEMRERLMRNMSEAIQRLMEAGVWGFITKGTLNAEELSAIREALNEFVIDRDWDSSELITIYPNEGTWWRDVFGVNSQEELFEVKNGVKLDSHD</sequence>
<evidence type="ECO:0000313" key="1">
    <source>
        <dbReference type="EMBL" id="OGM04009.1"/>
    </source>
</evidence>
<comment type="caution">
    <text evidence="1">The sequence shown here is derived from an EMBL/GenBank/DDBJ whole genome shotgun (WGS) entry which is preliminary data.</text>
</comment>
<reference evidence="1 2" key="1">
    <citation type="journal article" date="2016" name="Nat. Commun.">
        <title>Thousands of microbial genomes shed light on interconnected biogeochemical processes in an aquifer system.</title>
        <authorList>
            <person name="Anantharaman K."/>
            <person name="Brown C.T."/>
            <person name="Hug L.A."/>
            <person name="Sharon I."/>
            <person name="Castelle C.J."/>
            <person name="Probst A.J."/>
            <person name="Thomas B.C."/>
            <person name="Singh A."/>
            <person name="Wilkins M.J."/>
            <person name="Karaoz U."/>
            <person name="Brodie E.L."/>
            <person name="Williams K.H."/>
            <person name="Hubbard S.S."/>
            <person name="Banfield J.F."/>
        </authorList>
    </citation>
    <scope>NUCLEOTIDE SEQUENCE [LARGE SCALE GENOMIC DNA]</scope>
</reference>
<dbReference type="AlphaFoldDB" id="A0A1F7WNQ3"/>
<gene>
    <name evidence="1" type="ORF">A2112_01150</name>
</gene>
<evidence type="ECO:0000313" key="2">
    <source>
        <dbReference type="Proteomes" id="UP000177091"/>
    </source>
</evidence>
<protein>
    <submittedName>
        <fullName evidence="1">Uncharacterized protein</fullName>
    </submittedName>
</protein>